<reference evidence="1" key="1">
    <citation type="submission" date="2021-01" db="EMBL/GenBank/DDBJ databases">
        <title>Whole genome shotgun sequence of Planotetraspora silvatica NBRC 100141.</title>
        <authorList>
            <person name="Komaki H."/>
            <person name="Tamura T."/>
        </authorList>
    </citation>
    <scope>NUCLEOTIDE SEQUENCE</scope>
    <source>
        <strain evidence="1">NBRC 100141</strain>
    </source>
</reference>
<dbReference type="AlphaFoldDB" id="A0A8J3UNT7"/>
<sequence length="90" mass="9354">MGRAKARPASVINLNSGSGAVAENHCYPVRTPVLELRFGSVQVLVTTSAADEVTAADVEFAQGLAREAASFARSVERTFHGLPNGRGVAA</sequence>
<dbReference type="EMBL" id="BOOQ01000027">
    <property type="protein sequence ID" value="GII47801.1"/>
    <property type="molecule type" value="Genomic_DNA"/>
</dbReference>
<protein>
    <submittedName>
        <fullName evidence="1">Uncharacterized protein</fullName>
    </submittedName>
</protein>
<evidence type="ECO:0000313" key="1">
    <source>
        <dbReference type="EMBL" id="GII47801.1"/>
    </source>
</evidence>
<proteinExistence type="predicted"/>
<gene>
    <name evidence="1" type="ORF">Psi02_42250</name>
</gene>
<keyword evidence="2" id="KW-1185">Reference proteome</keyword>
<dbReference type="RefSeq" id="WP_203976649.1">
    <property type="nucleotide sequence ID" value="NZ_BAAAKY010000027.1"/>
</dbReference>
<comment type="caution">
    <text evidence="1">The sequence shown here is derived from an EMBL/GenBank/DDBJ whole genome shotgun (WGS) entry which is preliminary data.</text>
</comment>
<evidence type="ECO:0000313" key="2">
    <source>
        <dbReference type="Proteomes" id="UP000644610"/>
    </source>
</evidence>
<dbReference type="Proteomes" id="UP000644610">
    <property type="component" value="Unassembled WGS sequence"/>
</dbReference>
<accession>A0A8J3UNT7</accession>
<name>A0A8J3UNT7_9ACTN</name>
<organism evidence="1 2">
    <name type="scientific">Planotetraspora silvatica</name>
    <dbReference type="NCBI Taxonomy" id="234614"/>
    <lineage>
        <taxon>Bacteria</taxon>
        <taxon>Bacillati</taxon>
        <taxon>Actinomycetota</taxon>
        <taxon>Actinomycetes</taxon>
        <taxon>Streptosporangiales</taxon>
        <taxon>Streptosporangiaceae</taxon>
        <taxon>Planotetraspora</taxon>
    </lineage>
</organism>